<protein>
    <submittedName>
        <fullName evidence="10">Multicomponent Na+:H+ antiporter subunit D</fullName>
    </submittedName>
</protein>
<keyword evidence="3" id="KW-1003">Cell membrane</keyword>
<evidence type="ECO:0000313" key="11">
    <source>
        <dbReference type="Proteomes" id="UP000318336"/>
    </source>
</evidence>
<feature type="transmembrane region" description="Helical" evidence="8">
    <location>
        <begin position="366"/>
        <end position="393"/>
    </location>
</feature>
<name>A0A542XEN9_9MICO</name>
<dbReference type="RefSeq" id="WP_142006461.1">
    <property type="nucleotide sequence ID" value="NZ_CAJTBP010000001.1"/>
</dbReference>
<evidence type="ECO:0000256" key="6">
    <source>
        <dbReference type="ARBA" id="ARBA00023136"/>
    </source>
</evidence>
<dbReference type="GO" id="GO:0008137">
    <property type="term" value="F:NADH dehydrogenase (ubiquinone) activity"/>
    <property type="evidence" value="ECO:0007669"/>
    <property type="project" value="InterPro"/>
</dbReference>
<dbReference type="PRINTS" id="PR01437">
    <property type="entry name" value="NUOXDRDTASE4"/>
</dbReference>
<feature type="domain" description="NADH:quinone oxidoreductase/Mrp antiporter transmembrane" evidence="9">
    <location>
        <begin position="136"/>
        <end position="417"/>
    </location>
</feature>
<dbReference type="GO" id="GO:0005886">
    <property type="term" value="C:plasma membrane"/>
    <property type="evidence" value="ECO:0007669"/>
    <property type="project" value="UniProtKB-SubCell"/>
</dbReference>
<gene>
    <name evidence="10" type="ORF">FB554_2458</name>
</gene>
<dbReference type="PANTHER" id="PTHR42703">
    <property type="entry name" value="NADH DEHYDROGENASE"/>
    <property type="match status" value="1"/>
</dbReference>
<feature type="transmembrane region" description="Helical" evidence="8">
    <location>
        <begin position="245"/>
        <end position="266"/>
    </location>
</feature>
<dbReference type="AlphaFoldDB" id="A0A542XEN9"/>
<dbReference type="Proteomes" id="UP000318336">
    <property type="component" value="Unassembled WGS sequence"/>
</dbReference>
<dbReference type="InterPro" id="IPR003918">
    <property type="entry name" value="NADH_UbQ_OxRdtase"/>
</dbReference>
<evidence type="ECO:0000313" key="10">
    <source>
        <dbReference type="EMBL" id="TQL34293.1"/>
    </source>
</evidence>
<feature type="transmembrane region" description="Helical" evidence="8">
    <location>
        <begin position="79"/>
        <end position="99"/>
    </location>
</feature>
<reference evidence="10 11" key="1">
    <citation type="submission" date="2019-06" db="EMBL/GenBank/DDBJ databases">
        <title>Sequencing the genomes of 1000 actinobacteria strains.</title>
        <authorList>
            <person name="Klenk H.-P."/>
        </authorList>
    </citation>
    <scope>NUCLEOTIDE SEQUENCE [LARGE SCALE GENOMIC DNA]</scope>
    <source>
        <strain evidence="10 11">DSM 24617</strain>
    </source>
</reference>
<dbReference type="Pfam" id="PF00361">
    <property type="entry name" value="Proton_antipo_M"/>
    <property type="match status" value="1"/>
</dbReference>
<organism evidence="10 11">
    <name type="scientific">Barrientosiimonas humi</name>
    <dbReference type="NCBI Taxonomy" id="999931"/>
    <lineage>
        <taxon>Bacteria</taxon>
        <taxon>Bacillati</taxon>
        <taxon>Actinomycetota</taxon>
        <taxon>Actinomycetes</taxon>
        <taxon>Micrococcales</taxon>
        <taxon>Dermacoccaceae</taxon>
        <taxon>Barrientosiimonas</taxon>
    </lineage>
</organism>
<feature type="transmembrane region" description="Helical" evidence="8">
    <location>
        <begin position="467"/>
        <end position="491"/>
    </location>
</feature>
<comment type="similarity">
    <text evidence="2">Belongs to the CPA3 antiporters (TC 2.A.63) subunit D family.</text>
</comment>
<comment type="subcellular location">
    <subcellularLocation>
        <location evidence="1">Cell membrane</location>
        <topology evidence="1">Multi-pass membrane protein</topology>
    </subcellularLocation>
    <subcellularLocation>
        <location evidence="7">Membrane</location>
        <topology evidence="7">Multi-pass membrane protein</topology>
    </subcellularLocation>
</comment>
<dbReference type="OrthoDB" id="9768329at2"/>
<evidence type="ECO:0000256" key="8">
    <source>
        <dbReference type="SAM" id="Phobius"/>
    </source>
</evidence>
<dbReference type="InterPro" id="IPR050586">
    <property type="entry name" value="CPA3_Na-H_Antiporter_D"/>
</dbReference>
<feature type="transmembrane region" description="Helical" evidence="8">
    <location>
        <begin position="33"/>
        <end position="53"/>
    </location>
</feature>
<dbReference type="PANTHER" id="PTHR42703:SF1">
    <property type="entry name" value="NA(+)_H(+) ANTIPORTER SUBUNIT D1"/>
    <property type="match status" value="1"/>
</dbReference>
<feature type="transmembrane region" description="Helical" evidence="8">
    <location>
        <begin position="172"/>
        <end position="195"/>
    </location>
</feature>
<feature type="transmembrane region" description="Helical" evidence="8">
    <location>
        <begin position="413"/>
        <end position="432"/>
    </location>
</feature>
<evidence type="ECO:0000259" key="9">
    <source>
        <dbReference type="Pfam" id="PF00361"/>
    </source>
</evidence>
<evidence type="ECO:0000256" key="5">
    <source>
        <dbReference type="ARBA" id="ARBA00022989"/>
    </source>
</evidence>
<keyword evidence="5 8" id="KW-1133">Transmembrane helix</keyword>
<evidence type="ECO:0000256" key="1">
    <source>
        <dbReference type="ARBA" id="ARBA00004651"/>
    </source>
</evidence>
<dbReference type="GO" id="GO:0042773">
    <property type="term" value="P:ATP synthesis coupled electron transport"/>
    <property type="evidence" value="ECO:0007669"/>
    <property type="project" value="InterPro"/>
</dbReference>
<keyword evidence="4 7" id="KW-0812">Transmembrane</keyword>
<feature type="transmembrane region" description="Helical" evidence="8">
    <location>
        <begin position="333"/>
        <end position="354"/>
    </location>
</feature>
<proteinExistence type="inferred from homology"/>
<dbReference type="NCBIfam" id="NF009308">
    <property type="entry name" value="PRK12665.1"/>
    <property type="match status" value="1"/>
</dbReference>
<dbReference type="EMBL" id="VFOK01000001">
    <property type="protein sequence ID" value="TQL34293.1"/>
    <property type="molecule type" value="Genomic_DNA"/>
</dbReference>
<evidence type="ECO:0000256" key="2">
    <source>
        <dbReference type="ARBA" id="ARBA00005346"/>
    </source>
</evidence>
<accession>A0A542XEN9</accession>
<feature type="transmembrane region" description="Helical" evidence="8">
    <location>
        <begin position="215"/>
        <end position="238"/>
    </location>
</feature>
<keyword evidence="11" id="KW-1185">Reference proteome</keyword>
<feature type="transmembrane region" description="Helical" evidence="8">
    <location>
        <begin position="140"/>
        <end position="160"/>
    </location>
</feature>
<evidence type="ECO:0000256" key="4">
    <source>
        <dbReference type="ARBA" id="ARBA00022692"/>
    </source>
</evidence>
<feature type="transmembrane region" description="Helical" evidence="8">
    <location>
        <begin position="306"/>
        <end position="327"/>
    </location>
</feature>
<comment type="caution">
    <text evidence="10">The sequence shown here is derived from an EMBL/GenBank/DDBJ whole genome shotgun (WGS) entry which is preliminary data.</text>
</comment>
<sequence>MNGAVLVPLPVLLPLVGAGVTLAAARHTLVQRGVSLTVLISNLVISAMLLGAADRGGPQVVQSGGWGPTEGISLVVDRLSALMLIVSSVVILGVLLYSIGQGRSSFDTEDDGEAPLPIFHPTLLVLAAGVSTTFISGDLFHMYVGFEMLLAASFVLLTLGGTAERVRAGISYAYVSLLSSLLFLASIAFAYAATGTVNLALLSERIPDLPEGTRLALHASLILAFCIKAAVFPMSGWLPDSYPTAPAPVTAVFAGLLTKVGIYAIIRTNTLLFTDGRLNTVLLWAALLTMLVGILGAIAQDDIKRMLSFTLVSHIGYMVFGIGVGSVAGYSAAIFYVIHHIAIQTTLFLVTGLIERYGGSTSLARLGGLGAAAPLLGILYFIPALNLAGIPPFSGFIGKVGLMQAGADLGTPLAYLLIAGAAATSLLTLYPMSRVWTRAFWRSEPEEVAAHHAAAEQGSDKPLSIGVVAPTMGLVIIGCLITVVAGPLFAITDRAATDLVSTVPYVGAVLSQQATP</sequence>
<dbReference type="InterPro" id="IPR001750">
    <property type="entry name" value="ND/Mrp_TM"/>
</dbReference>
<evidence type="ECO:0000256" key="3">
    <source>
        <dbReference type="ARBA" id="ARBA00022475"/>
    </source>
</evidence>
<evidence type="ECO:0000256" key="7">
    <source>
        <dbReference type="RuleBase" id="RU000320"/>
    </source>
</evidence>
<keyword evidence="6 8" id="KW-0472">Membrane</keyword>
<feature type="transmembrane region" description="Helical" evidence="8">
    <location>
        <begin position="278"/>
        <end position="299"/>
    </location>
</feature>